<evidence type="ECO:0000313" key="3">
    <source>
        <dbReference type="EMBL" id="GAT32447.1"/>
    </source>
</evidence>
<keyword evidence="4" id="KW-1185">Reference proteome</keyword>
<dbReference type="EMBL" id="BDCO01000002">
    <property type="protein sequence ID" value="GAT32447.1"/>
    <property type="molecule type" value="Genomic_DNA"/>
</dbReference>
<protein>
    <submittedName>
        <fullName evidence="3">PEP-CTERM protein-sorting domain-containing protein</fullName>
    </submittedName>
</protein>
<dbReference type="InterPro" id="IPR013424">
    <property type="entry name" value="Ice-binding_C"/>
</dbReference>
<evidence type="ECO:0000313" key="4">
    <source>
        <dbReference type="Proteomes" id="UP000076023"/>
    </source>
</evidence>
<feature type="chain" id="PRO_5007524597" evidence="1">
    <location>
        <begin position="23"/>
        <end position="206"/>
    </location>
</feature>
<feature type="signal peptide" evidence="1">
    <location>
        <begin position="1"/>
        <end position="22"/>
    </location>
</feature>
<keyword evidence="1" id="KW-0732">Signal</keyword>
<evidence type="ECO:0000256" key="1">
    <source>
        <dbReference type="SAM" id="SignalP"/>
    </source>
</evidence>
<gene>
    <name evidence="3" type="ORF">TSACC_2845</name>
</gene>
<dbReference type="NCBIfam" id="TIGR02595">
    <property type="entry name" value="PEP_CTERM"/>
    <property type="match status" value="1"/>
</dbReference>
<proteinExistence type="predicted"/>
<dbReference type="STRING" id="690879.TSACC_2845"/>
<dbReference type="InParanoid" id="A0A146G670"/>
<dbReference type="Proteomes" id="UP000076023">
    <property type="component" value="Unassembled WGS sequence"/>
</dbReference>
<accession>A0A146G670</accession>
<comment type="caution">
    <text evidence="3">The sequence shown here is derived from an EMBL/GenBank/DDBJ whole genome shotgun (WGS) entry which is preliminary data.</text>
</comment>
<dbReference type="RefSeq" id="WP_075078279.1">
    <property type="nucleotide sequence ID" value="NZ_BDCO01000002.1"/>
</dbReference>
<reference evidence="4" key="1">
    <citation type="journal article" date="2017" name="Genome Announc.">
        <title>Draft Genome Sequence of Terrimicrobium sacchariphilum NM-5T, a Facultative Anaerobic Soil Bacterium of the Class Spartobacteria.</title>
        <authorList>
            <person name="Qiu Y.L."/>
            <person name="Tourlousse D.M."/>
            <person name="Matsuura N."/>
            <person name="Ohashi A."/>
            <person name="Sekiguchi Y."/>
        </authorList>
    </citation>
    <scope>NUCLEOTIDE SEQUENCE [LARGE SCALE GENOMIC DNA]</scope>
    <source>
        <strain evidence="4">NM-5</strain>
    </source>
</reference>
<dbReference type="Pfam" id="PF07589">
    <property type="entry name" value="PEP-CTERM"/>
    <property type="match status" value="1"/>
</dbReference>
<sequence length="206" mass="21672">MRRRLLLIACLIGLLSVSAARADILVTIDITNPAAVVFTATSAAPQSSGPNVPGTGGIDFLHFFAVEISGFASGLVSQSTFATYLDSSYPYQDWNTDEYSRSNVDLQFYSQKTSSQHFSTSDPAFVGTGTVDFSAYAAYLPTAGATGQITDGASGNASGDSRPLTVLGSYQVVPEPATWALLALGLAALLPGLRKLRKPAVARELR</sequence>
<dbReference type="AlphaFoldDB" id="A0A146G670"/>
<name>A0A146G670_TERSA</name>
<organism evidence="3 4">
    <name type="scientific">Terrimicrobium sacchariphilum</name>
    <dbReference type="NCBI Taxonomy" id="690879"/>
    <lineage>
        <taxon>Bacteria</taxon>
        <taxon>Pseudomonadati</taxon>
        <taxon>Verrucomicrobiota</taxon>
        <taxon>Terrimicrobiia</taxon>
        <taxon>Terrimicrobiales</taxon>
        <taxon>Terrimicrobiaceae</taxon>
        <taxon>Terrimicrobium</taxon>
    </lineage>
</organism>
<evidence type="ECO:0000259" key="2">
    <source>
        <dbReference type="Pfam" id="PF07589"/>
    </source>
</evidence>
<feature type="domain" description="Ice-binding protein C-terminal" evidence="2">
    <location>
        <begin position="173"/>
        <end position="189"/>
    </location>
</feature>